<gene>
    <name evidence="3" type="ORF">NUU61_000552</name>
</gene>
<reference evidence="3" key="2">
    <citation type="journal article" date="2023" name="IMA Fungus">
        <title>Comparative genomic study of the Penicillium genus elucidates a diverse pangenome and 15 lateral gene transfer events.</title>
        <authorList>
            <person name="Petersen C."/>
            <person name="Sorensen T."/>
            <person name="Nielsen M.R."/>
            <person name="Sondergaard T.E."/>
            <person name="Sorensen J.L."/>
            <person name="Fitzpatrick D.A."/>
            <person name="Frisvad J.C."/>
            <person name="Nielsen K.L."/>
        </authorList>
    </citation>
    <scope>NUCLEOTIDE SEQUENCE</scope>
    <source>
        <strain evidence="3">IBT 34128</strain>
    </source>
</reference>
<evidence type="ECO:0000256" key="1">
    <source>
        <dbReference type="SAM" id="MobiDB-lite"/>
    </source>
</evidence>
<feature type="compositionally biased region" description="Low complexity" evidence="1">
    <location>
        <begin position="75"/>
        <end position="86"/>
    </location>
</feature>
<protein>
    <submittedName>
        <fullName evidence="3">Uncharacterized protein</fullName>
    </submittedName>
</protein>
<keyword evidence="4" id="KW-1185">Reference proteome</keyword>
<accession>A0A9W9KR63</accession>
<dbReference type="AlphaFoldDB" id="A0A9W9KR63"/>
<evidence type="ECO:0000256" key="2">
    <source>
        <dbReference type="SAM" id="SignalP"/>
    </source>
</evidence>
<dbReference type="OrthoDB" id="4223058at2759"/>
<evidence type="ECO:0000313" key="4">
    <source>
        <dbReference type="Proteomes" id="UP001141434"/>
    </source>
</evidence>
<dbReference type="EMBL" id="JAPMSZ010000001">
    <property type="protein sequence ID" value="KAJ5114793.1"/>
    <property type="molecule type" value="Genomic_DNA"/>
</dbReference>
<name>A0A9W9KR63_9EURO</name>
<dbReference type="Proteomes" id="UP001141434">
    <property type="component" value="Unassembled WGS sequence"/>
</dbReference>
<proteinExistence type="predicted"/>
<dbReference type="RefSeq" id="XP_056515986.1">
    <property type="nucleotide sequence ID" value="XM_056651136.1"/>
</dbReference>
<organism evidence="3 4">
    <name type="scientific">Penicillium alfredii</name>
    <dbReference type="NCBI Taxonomy" id="1506179"/>
    <lineage>
        <taxon>Eukaryota</taxon>
        <taxon>Fungi</taxon>
        <taxon>Dikarya</taxon>
        <taxon>Ascomycota</taxon>
        <taxon>Pezizomycotina</taxon>
        <taxon>Eurotiomycetes</taxon>
        <taxon>Eurotiomycetidae</taxon>
        <taxon>Eurotiales</taxon>
        <taxon>Aspergillaceae</taxon>
        <taxon>Penicillium</taxon>
    </lineage>
</organism>
<sequence length="221" mass="25410">MKAPLFHCALLGSSLCTAIPVQRATQDTISRPGLTQCWQPSSSISERQTQVRPKFRELFDQLQRDLSVENPLELSQPGPSKQSKQSHLVDESHHSESNYVAHRATIFQVRSDHSNVKPAARTPSYFLSVTLFDIIDQHGPECVALALFVIAPIAYFLLDLLERAIKCCIREQFPRRGRDRVRLLGRERQLRAWSNWQRERVLASEKPWWQARSSRNPIISQ</sequence>
<feature type="chain" id="PRO_5040955284" evidence="2">
    <location>
        <begin position="19"/>
        <end position="221"/>
    </location>
</feature>
<comment type="caution">
    <text evidence="3">The sequence shown here is derived from an EMBL/GenBank/DDBJ whole genome shotgun (WGS) entry which is preliminary data.</text>
</comment>
<feature type="signal peptide" evidence="2">
    <location>
        <begin position="1"/>
        <end position="18"/>
    </location>
</feature>
<evidence type="ECO:0000313" key="3">
    <source>
        <dbReference type="EMBL" id="KAJ5114793.1"/>
    </source>
</evidence>
<reference evidence="3" key="1">
    <citation type="submission" date="2022-11" db="EMBL/GenBank/DDBJ databases">
        <authorList>
            <person name="Petersen C."/>
        </authorList>
    </citation>
    <scope>NUCLEOTIDE SEQUENCE</scope>
    <source>
        <strain evidence="3">IBT 34128</strain>
    </source>
</reference>
<feature type="region of interest" description="Disordered" evidence="1">
    <location>
        <begin position="70"/>
        <end position="92"/>
    </location>
</feature>
<dbReference type="GeneID" id="81390304"/>
<keyword evidence="2" id="KW-0732">Signal</keyword>